<feature type="compositionally biased region" description="Basic residues" evidence="1">
    <location>
        <begin position="564"/>
        <end position="574"/>
    </location>
</feature>
<feature type="region of interest" description="Disordered" evidence="1">
    <location>
        <begin position="559"/>
        <end position="583"/>
    </location>
</feature>
<evidence type="ECO:0000256" key="1">
    <source>
        <dbReference type="SAM" id="MobiDB-lite"/>
    </source>
</evidence>
<protein>
    <recommendedName>
        <fullName evidence="2">Integrase catalytic domain-containing protein</fullName>
    </recommendedName>
</protein>
<dbReference type="InterPro" id="IPR015378">
    <property type="entry name" value="Transposase-like_Mu_C"/>
</dbReference>
<evidence type="ECO:0000259" key="2">
    <source>
        <dbReference type="PROSITE" id="PS50994"/>
    </source>
</evidence>
<dbReference type="InterPro" id="IPR001584">
    <property type="entry name" value="Integrase_cat-core"/>
</dbReference>
<organism evidence="3 4">
    <name type="scientific">Pseudomonas fluorescens</name>
    <dbReference type="NCBI Taxonomy" id="294"/>
    <lineage>
        <taxon>Bacteria</taxon>
        <taxon>Pseudomonadati</taxon>
        <taxon>Pseudomonadota</taxon>
        <taxon>Gammaproteobacteria</taxon>
        <taxon>Pseudomonadales</taxon>
        <taxon>Pseudomonadaceae</taxon>
        <taxon>Pseudomonas</taxon>
    </lineage>
</organism>
<evidence type="ECO:0000313" key="4">
    <source>
        <dbReference type="Proteomes" id="UP000326557"/>
    </source>
</evidence>
<dbReference type="Pfam" id="PF09299">
    <property type="entry name" value="Mu-transpos_C"/>
    <property type="match status" value="1"/>
</dbReference>
<dbReference type="PROSITE" id="PS50994">
    <property type="entry name" value="INTEGRASE"/>
    <property type="match status" value="1"/>
</dbReference>
<dbReference type="Proteomes" id="UP000326557">
    <property type="component" value="Unassembled WGS sequence"/>
</dbReference>
<name>A0A5E7B692_PSEFL</name>
<gene>
    <name evidence="3" type="ORF">PS704_01143</name>
</gene>
<reference evidence="3 4" key="1">
    <citation type="submission" date="2019-09" db="EMBL/GenBank/DDBJ databases">
        <authorList>
            <person name="Chandra G."/>
            <person name="Truman W A."/>
        </authorList>
    </citation>
    <scope>NUCLEOTIDE SEQUENCE [LARGE SCALE GENOMIC DNA]</scope>
    <source>
        <strain evidence="3">PS704</strain>
    </source>
</reference>
<dbReference type="AlphaFoldDB" id="A0A5E7B692"/>
<dbReference type="GO" id="GO:0015074">
    <property type="term" value="P:DNA integration"/>
    <property type="evidence" value="ECO:0007669"/>
    <property type="project" value="InterPro"/>
</dbReference>
<accession>A0A5E7B692</accession>
<dbReference type="OrthoDB" id="501284at2"/>
<dbReference type="SUPFAM" id="SSF53098">
    <property type="entry name" value="Ribonuclease H-like"/>
    <property type="match status" value="1"/>
</dbReference>
<evidence type="ECO:0000313" key="3">
    <source>
        <dbReference type="EMBL" id="VVN81493.1"/>
    </source>
</evidence>
<dbReference type="InterPro" id="IPR036397">
    <property type="entry name" value="RNaseH_sf"/>
</dbReference>
<dbReference type="InterPro" id="IPR012337">
    <property type="entry name" value="RNaseH-like_sf"/>
</dbReference>
<dbReference type="EMBL" id="CABVHP010000002">
    <property type="protein sequence ID" value="VVN81493.1"/>
    <property type="molecule type" value="Genomic_DNA"/>
</dbReference>
<proteinExistence type="predicted"/>
<dbReference type="Gene3D" id="3.30.420.10">
    <property type="entry name" value="Ribonuclease H-like superfamily/Ribonuclease H"/>
    <property type="match status" value="1"/>
</dbReference>
<feature type="domain" description="Integrase catalytic" evidence="2">
    <location>
        <begin position="229"/>
        <end position="431"/>
    </location>
</feature>
<sequence length="615" mass="69827">MAELIKISIGRVFQFEASQVEVLATLSDGLCQVRSLSSGKIFIISVGELVPILNEREKKLTEEVSLWVDEKGTAGTRQRSKAVERFNEIQKVFTKTISNSEAVAELQTVLGLGQRSIYRLLSRYNEKRGPVSVMEARRGRWAGKVMLDEQVESIIGYCIKQTLEKKERFTYVNLHEKVRGLCEMAGLKSPGIKAVTQRVKKLPATKTAKIRIGTKRAADESRPKPGSLDISRPFERVQIDHTPVDIILVDDEYRLPIGRPWVTFAIDLYTRIILGIYLSWSSPSRYSVACCIANMCIPKDRWLQQIGCADVKYPFYGVPEVIHADRAAEFRTPALVDACDAHAMKMEWRREKHHGGHIERYIGTAMGAVHFLPGKTDSNSVANRGYNSEVSACLTFSDFRHWLLREIERYHLRPHTGIGNATPKSRWDAYFTLPDGTRDVPSIISDPKSFKLDFMPRKSVAIRSAGIKLNNLRYWDDSLRLEIGNSYPCVYNPETLRTVWLKIDGHYRDIYYANVMAPDVSLEQAKCAAKLAKIRGIRPADEARYYEILRENEALVEDSAHKTKEARKKRSKQKQRSEHHFEAVPNDELLSAIGTKGSISTGVDSKPSRKVYFDD</sequence>
<dbReference type="GO" id="GO:0003676">
    <property type="term" value="F:nucleic acid binding"/>
    <property type="evidence" value="ECO:0007669"/>
    <property type="project" value="InterPro"/>
</dbReference>
<dbReference type="RefSeq" id="WP_150637038.1">
    <property type="nucleotide sequence ID" value="NZ_CABVHP010000002.1"/>
</dbReference>